<evidence type="ECO:0000256" key="2">
    <source>
        <dbReference type="ARBA" id="ARBA00022927"/>
    </source>
</evidence>
<feature type="domain" description="DOP1-like C-terminal" evidence="6">
    <location>
        <begin position="2053"/>
        <end position="2409"/>
    </location>
</feature>
<feature type="region of interest" description="Disordered" evidence="4">
    <location>
        <begin position="1144"/>
        <end position="1204"/>
    </location>
</feature>
<evidence type="ECO:0000313" key="9">
    <source>
        <dbReference type="WBParaSite" id="EEL_0000807001-mRNA-1"/>
    </source>
</evidence>
<evidence type="ECO:0000256" key="3">
    <source>
        <dbReference type="ARBA" id="ARBA00046326"/>
    </source>
</evidence>
<evidence type="ECO:0000313" key="8">
    <source>
        <dbReference type="Proteomes" id="UP000050640"/>
    </source>
</evidence>
<evidence type="ECO:0000256" key="4">
    <source>
        <dbReference type="SAM" id="MobiDB-lite"/>
    </source>
</evidence>
<dbReference type="Pfam" id="PF24601">
    <property type="entry name" value="TPR_DOP1"/>
    <property type="match status" value="1"/>
</dbReference>
<feature type="compositionally biased region" description="Polar residues" evidence="4">
    <location>
        <begin position="2023"/>
        <end position="2051"/>
    </location>
</feature>
<accession>A0A158Q8L9</accession>
<keyword evidence="1" id="KW-0813">Transport</keyword>
<comment type="similarity">
    <text evidence="3">Belongs to the DOP1 family.</text>
</comment>
<dbReference type="GO" id="GO:0015031">
    <property type="term" value="P:protein transport"/>
    <property type="evidence" value="ECO:0007669"/>
    <property type="project" value="UniProtKB-KW"/>
</dbReference>
<sequence length="2462" mass="277091">MINMSSVLVGYTDAAANAAQAASLINNSKYRAYVAAVDKALKAFEATNEWADLISALAKLSRVFHANAKFGDIPKPVTVAKRLSQCLHPALPHGVHLKALETYRQLFDILGRKDLPRLLYLFAVGLFPLMDHCGIKVKSELLNIFEQYLLPLGVELKPALPGFIAGVLLGLEEGTEFYDRSFSLLDRVQESVGPEAYFACLWEAVLGSPSVRLPALMYVNAKFNRRKSMHDQEYIMGNNIDHMIAALCAAADDDGSTLVQRHLLDFLSSAFPLNSDHLVREDFVQLLRRCLFLVLRRDMSLNRRLYQWLLNRIGDSAVTGLPVVGVDEQLDTTFFITYALPIARKAVEEYLKLDTVTSGLASWDGTKEHQIQYTEVRVARLLLYFMDRPELGSLFLEETLLILLEAASKNDTRLESILVENEGILSRTKRLSTSIQMINEETRRFSITSKSSISSRQSRLSILSIPEETSGEKIKRLEEFGKTINLLMNSLDVGFIWNFLERKLKLLIQQKQNEQQNGTIDPHLLTNEVKMLKEEEERRTTHELANFPQIVLFCLNAIELDSHGDIRERYLPQLLSSILTTVAEKNVASIDGQLLVRLLIVAKVILNEVNQSAVVMEAGVVTRKRGEVYEIVRNDELDSMEKPSTQEGAIKEQWRVENCLSSCQRLLAQICDWYCKERDTERLQAFHAISTLTREFADFPLYDLGAQEIRNVGYLKRHVSSNYPVWLSALLSILSLDEWNASINSRVDHHAPEIWVTDMFARANALDLITYVYVRSISVAEQHAAMLRRQKRDSKERTTILLKPLISEADLKRLDDDEIFKKAAKILWSYLDQSDKAYYHSTAARLLCLFHSRKPSEPSSDVEDLIVSNLTSTNREISCCAAKKFRTLWMLNRPSADEELYLGLSPKPFNRVVMLLLGFLSDDTIGYDKAELKNISACWFNDCAQHSDLPYILQMWATMLLNPSTSRASIQYLSMHGRMNKEKFPHIPSGVCTITLLTDGGHQSLHHLCEDVSATNSNEAKRHLVEASTAFERLRIGEYPAWLTELRNRLLQGGDDSGTMDMNVTSEAQKSHRRTVSDIPMFDDDNDSVETVSLDSLDHEVLETLQYILDCICAQEESEMEVQACFAGERLCSHDQMTLISDTHGTESEISEKEGLSRTIGSTSQKRAAESQSAAVGSPWKSVENGPPVSESHKRSRGHRRQDSLQESIFTMSAQELKLFDTSELPRLEATGDEVQPLCHELHAHMLLYAESGQTVDLARSEKVFRMLIALMRTRLSFLTPRLIINCMVSSGTASLPKSSSNVTSGQLMDLVSRHIRSILGQDFWASESDNASGTDTLKYKHYTFLELFMTISLHFLRSYFVNSPTANVSSLDLRNAWKCKMAVLDFLTELVRGLIAMIQENQSRALTVYIHGLLQRSKLQKCLLHSLLTSVHNVRQHNNAEIVPLSVDILEFNDGIATSSSNFCDLISGYQSSLLDLTATVIQLELVIKNGFQNFSDQNSIGIDKLTINHQIYNSPQHRATLREPYIGMVELRMFLLTVLNALKKHSTEQEQWLTFVVRILPFLHRSLSTFSVHIIEQLCKNLESAVIAAYFPTDDKMHNVSSTESFPVRSVGINHDKATYPTNYAIGILETLNMFFHYCLIDNASQTGATLTLANVHQPSQVVTVSNPSLASSVMNAIPGTRGATELISNLVKVFSFSDNTNGPSNAALSKFTDLTADDIWKQARSDVLNAFPHALATLCDVWTQLRKGEPNLPIGNPAIIRQLILDLLSPIVQHHQQAFLSSLALVWMTRSSLASQKQLTARTESDQSSFDYSPAQLDIADLLRNIKVLPFENLISTVAEALKESAWKIVKSGIALEKQSAFPTEIALLEMLHGCVRATPSTSLCNCWPSLQALFAESPVMSLPPKAVFIQFIILVDFVRLATSSAIVEDKQLSRAAQDACQKLTEAMNIIVGWQLEQTTWLKRTLVVKHDSSVQKSQETSPVVEFATAPTSVATSENSSLRGSTTSLVPPRIPTFDTATQISVSSQGASNSVADRRSMSNARSNLKDPNSLKRDPTHSTQALFLLAEHLAELIDSICKSEDKERLLPLLHAVWSNTLPYLKAKNARNARFFLASSQLLASMSTFNYMRPVWRKATLDLLLDPAFFKMDMQSLKHWLVITDHLMTHDKTSFKELLGSFVNNFNRYRRISTAQNSALSSLITSKEAEYEMRAQALKRLAFIVLSSELGQYQAQLPDIQERLSDNLRLSQVPIVHAQVFLCYRVLLIRQKPQHLVSMWPSMVTELVHVLLQIEQQLSGIANVSDDLKCDRNDQWMQLYLAACKLLETLCTLPAGYLAQFQMCHWAFVNSVASSNIGSFVPFASRIDRLLRNKYGQLSAHGRKFISASLVNVKTLTSFSELRSFFLALATQNEMRALTVQFSFDKEDQLRDAHFLNGSLSYKAAINRLEHALYVDFAEHWQL</sequence>
<keyword evidence="2" id="KW-0653">Protein transport</keyword>
<dbReference type="Proteomes" id="UP000050640">
    <property type="component" value="Unplaced"/>
</dbReference>
<feature type="domain" description="DOP1 N-terminal" evidence="5">
    <location>
        <begin position="28"/>
        <end position="311"/>
    </location>
</feature>
<dbReference type="GO" id="GO:0005802">
    <property type="term" value="C:trans-Golgi network"/>
    <property type="evidence" value="ECO:0007669"/>
    <property type="project" value="TreeGrafter"/>
</dbReference>
<dbReference type="GO" id="GO:0005768">
    <property type="term" value="C:endosome"/>
    <property type="evidence" value="ECO:0007669"/>
    <property type="project" value="TreeGrafter"/>
</dbReference>
<name>A0A158Q8L9_9BILA</name>
<dbReference type="InterPro" id="IPR056459">
    <property type="entry name" value="TPR_DOP1"/>
</dbReference>
<feature type="region of interest" description="Disordered" evidence="4">
    <location>
        <begin position="2023"/>
        <end position="2059"/>
    </location>
</feature>
<keyword evidence="8" id="KW-1185">Reference proteome</keyword>
<dbReference type="GO" id="GO:0006895">
    <property type="term" value="P:Golgi to endosome transport"/>
    <property type="evidence" value="ECO:0007669"/>
    <property type="project" value="InterPro"/>
</dbReference>
<dbReference type="InterPro" id="IPR056457">
    <property type="entry name" value="DOP1_C"/>
</dbReference>
<dbReference type="InterPro" id="IPR040314">
    <property type="entry name" value="DOP1"/>
</dbReference>
<feature type="compositionally biased region" description="Basic and acidic residues" evidence="4">
    <location>
        <begin position="1144"/>
        <end position="1156"/>
    </location>
</feature>
<dbReference type="InterPro" id="IPR007249">
    <property type="entry name" value="DOP1_N"/>
</dbReference>
<dbReference type="Pfam" id="PF04118">
    <property type="entry name" value="Dopey_N"/>
    <property type="match status" value="1"/>
</dbReference>
<feature type="domain" description="DOP1-like TPR" evidence="7">
    <location>
        <begin position="1240"/>
        <end position="1644"/>
    </location>
</feature>
<dbReference type="PANTHER" id="PTHR14042:SF24">
    <property type="entry name" value="PROTEIN DOPEY-1 HOMOLOG"/>
    <property type="match status" value="1"/>
</dbReference>
<evidence type="ECO:0000259" key="6">
    <source>
        <dbReference type="Pfam" id="PF24598"/>
    </source>
</evidence>
<evidence type="ECO:0000259" key="5">
    <source>
        <dbReference type="Pfam" id="PF04118"/>
    </source>
</evidence>
<dbReference type="PANTHER" id="PTHR14042">
    <property type="entry name" value="DOPEY-RELATED"/>
    <property type="match status" value="1"/>
</dbReference>
<protein>
    <submittedName>
        <fullName evidence="9">Dopey_N domain-containing protein</fullName>
    </submittedName>
</protein>
<organism evidence="8 9">
    <name type="scientific">Elaeophora elaphi</name>
    <dbReference type="NCBI Taxonomy" id="1147741"/>
    <lineage>
        <taxon>Eukaryota</taxon>
        <taxon>Metazoa</taxon>
        <taxon>Ecdysozoa</taxon>
        <taxon>Nematoda</taxon>
        <taxon>Chromadorea</taxon>
        <taxon>Rhabditida</taxon>
        <taxon>Spirurina</taxon>
        <taxon>Spiruromorpha</taxon>
        <taxon>Filarioidea</taxon>
        <taxon>Onchocercidae</taxon>
        <taxon>Elaeophora</taxon>
    </lineage>
</organism>
<evidence type="ECO:0000259" key="7">
    <source>
        <dbReference type="Pfam" id="PF24601"/>
    </source>
</evidence>
<feature type="compositionally biased region" description="Polar residues" evidence="4">
    <location>
        <begin position="1159"/>
        <end position="1175"/>
    </location>
</feature>
<evidence type="ECO:0000256" key="1">
    <source>
        <dbReference type="ARBA" id="ARBA00022448"/>
    </source>
</evidence>
<dbReference type="Pfam" id="PF24598">
    <property type="entry name" value="DOP1_C"/>
    <property type="match status" value="1"/>
</dbReference>
<dbReference type="GO" id="GO:0005829">
    <property type="term" value="C:cytosol"/>
    <property type="evidence" value="ECO:0007669"/>
    <property type="project" value="GOC"/>
</dbReference>
<proteinExistence type="inferred from homology"/>
<dbReference type="STRING" id="1147741.A0A158Q8L9"/>
<dbReference type="WBParaSite" id="EEL_0000807001-mRNA-1">
    <property type="protein sequence ID" value="EEL_0000807001-mRNA-1"/>
    <property type="gene ID" value="EEL_0000807001"/>
</dbReference>
<reference evidence="9" key="1">
    <citation type="submission" date="2016-04" db="UniProtKB">
        <authorList>
            <consortium name="WormBaseParasite"/>
        </authorList>
    </citation>
    <scope>IDENTIFICATION</scope>
</reference>